<dbReference type="InterPro" id="IPR050289">
    <property type="entry name" value="TorD/DmsD_chaperones"/>
</dbReference>
<dbReference type="PANTHER" id="PTHR34227">
    <property type="entry name" value="CHAPERONE PROTEIN YCDY"/>
    <property type="match status" value="1"/>
</dbReference>
<keyword evidence="1" id="KW-0143">Chaperone</keyword>
<dbReference type="InterPro" id="IPR036411">
    <property type="entry name" value="TorD-like_sf"/>
</dbReference>
<reference evidence="3" key="1">
    <citation type="submission" date="2016-06" db="EMBL/GenBank/DDBJ databases">
        <authorList>
            <person name="Hehemann J.-H."/>
            <person name="Arevalo P."/>
            <person name="Datta M.S."/>
            <person name="Polz M.F."/>
        </authorList>
    </citation>
    <scope>NUCLEOTIDE SEQUENCE [LARGE SCALE GENOMIC DNA]</scope>
    <source>
        <strain evidence="3">9CSC122</strain>
    </source>
</reference>
<protein>
    <recommendedName>
        <fullName evidence="4">Molecular chaperone</fullName>
    </recommendedName>
</protein>
<evidence type="ECO:0008006" key="4">
    <source>
        <dbReference type="Google" id="ProtNLM"/>
    </source>
</evidence>
<dbReference type="SUPFAM" id="SSF89155">
    <property type="entry name" value="TorD-like"/>
    <property type="match status" value="1"/>
</dbReference>
<dbReference type="InterPro" id="IPR020945">
    <property type="entry name" value="DMSO/NO3_reduct_chaperone"/>
</dbReference>
<evidence type="ECO:0000313" key="2">
    <source>
        <dbReference type="EMBL" id="OCH78488.1"/>
    </source>
</evidence>
<name>A0A1B9R2V0_9VIBR</name>
<dbReference type="Gene3D" id="1.10.3480.10">
    <property type="entry name" value="TorD-like"/>
    <property type="match status" value="1"/>
</dbReference>
<dbReference type="PANTHER" id="PTHR34227:SF1">
    <property type="entry name" value="DIMETHYL SULFOXIDE REDUCTASE CHAPERONE-RELATED"/>
    <property type="match status" value="1"/>
</dbReference>
<organism evidence="2 3">
    <name type="scientific">Vibrio genomosp. F10</name>
    <dbReference type="NCBI Taxonomy" id="723171"/>
    <lineage>
        <taxon>Bacteria</taxon>
        <taxon>Pseudomonadati</taxon>
        <taxon>Pseudomonadota</taxon>
        <taxon>Gammaproteobacteria</taxon>
        <taxon>Vibrionales</taxon>
        <taxon>Vibrionaceae</taxon>
        <taxon>Vibrio</taxon>
    </lineage>
</organism>
<sequence>MDNQHQEIRADIYLLIATLFRQPPSAEIIAFLTSLDIETESSAMQQAWHALKQSASTSEIANLNDEYQELFIGIGRGEVVPFGSWHMTGSLMEKPLAQLRQDLKALGFEREESVKEPEDHISALCEVMALLINQKDPEQQAFFNAHLAPWYSSLSQQIKQANHAQFYVQAAQLLEAFLHVEQVRFSQKRAGSKSKLTINVNNTSNLIQST</sequence>
<evidence type="ECO:0000256" key="1">
    <source>
        <dbReference type="ARBA" id="ARBA00023186"/>
    </source>
</evidence>
<accession>A0A1B9R2V0</accession>
<dbReference type="AlphaFoldDB" id="A0A1B9R2V0"/>
<dbReference type="Proteomes" id="UP000093173">
    <property type="component" value="Unassembled WGS sequence"/>
</dbReference>
<evidence type="ECO:0000313" key="3">
    <source>
        <dbReference type="Proteomes" id="UP000093173"/>
    </source>
</evidence>
<dbReference type="Pfam" id="PF02613">
    <property type="entry name" value="Nitrate_red_del"/>
    <property type="match status" value="1"/>
</dbReference>
<keyword evidence="3" id="KW-1185">Reference proteome</keyword>
<dbReference type="EMBL" id="MAJZ01000168">
    <property type="protein sequence ID" value="OCH78488.1"/>
    <property type="molecule type" value="Genomic_DNA"/>
</dbReference>
<comment type="caution">
    <text evidence="2">The sequence shown here is derived from an EMBL/GenBank/DDBJ whole genome shotgun (WGS) entry which is preliminary data.</text>
</comment>
<dbReference type="RefSeq" id="WP_017038588.1">
    <property type="nucleotide sequence ID" value="NZ_JBNGCH010000168.1"/>
</dbReference>
<gene>
    <name evidence="2" type="ORF">A6E14_04460</name>
</gene>
<proteinExistence type="predicted"/>